<comment type="similarity">
    <text evidence="1">Belongs to the 3-hydroxyacyl-CoA dehydrogenase family.</text>
</comment>
<dbReference type="InterPro" id="IPR036291">
    <property type="entry name" value="NAD(P)-bd_dom_sf"/>
</dbReference>
<sequence>MKIMVLGAGTMGAGIVQTAAQAGFEVIVRDIKQEFVDNGIANIDKILGKNVDKGKMTAEDKAAVMGRISGTVDMAAAADCDLVIEAALEVMEIKKSIFKELDDICKPSCILASNTSALSVTEIAAATGRADKVIGMHFFNPVPAMKLVEIIRGANTSQETYDAIKDLSEKMGKAPVEINEAPGFVVNRLLIPMLNEGMYALMEGVANAADIDTSMKFGAGHPMGPLALADMIGLDICLKIMETLYKEFGDPKYRPCPLLVKMVRANKLGRKTGEGFFDYRK</sequence>
<reference evidence="5" key="1">
    <citation type="journal article" date="2015" name="Proc. Natl. Acad. Sci. U.S.A.">
        <title>Networks of energetic and metabolic interactions define dynamics in microbial communities.</title>
        <authorList>
            <person name="Embree M."/>
            <person name="Liu J.K."/>
            <person name="Al-Bassam M.M."/>
            <person name="Zengler K."/>
        </authorList>
    </citation>
    <scope>NUCLEOTIDE SEQUENCE</scope>
</reference>
<dbReference type="PANTHER" id="PTHR48075">
    <property type="entry name" value="3-HYDROXYACYL-COA DEHYDROGENASE FAMILY PROTEIN"/>
    <property type="match status" value="1"/>
</dbReference>
<dbReference type="InterPro" id="IPR022694">
    <property type="entry name" value="3-OHacyl-CoA_DH"/>
</dbReference>
<dbReference type="InterPro" id="IPR006176">
    <property type="entry name" value="3-OHacyl-CoA_DH_NAD-bd"/>
</dbReference>
<dbReference type="Pfam" id="PF02737">
    <property type="entry name" value="3HCDH_N"/>
    <property type="match status" value="1"/>
</dbReference>
<dbReference type="InterPro" id="IPR013328">
    <property type="entry name" value="6PGD_dom2"/>
</dbReference>
<dbReference type="Pfam" id="PF00725">
    <property type="entry name" value="3HCDH"/>
    <property type="match status" value="1"/>
</dbReference>
<dbReference type="InterPro" id="IPR006108">
    <property type="entry name" value="3HC_DH_C"/>
</dbReference>
<dbReference type="FunFam" id="3.40.50.720:FF:000009">
    <property type="entry name" value="Fatty oxidation complex, alpha subunit"/>
    <property type="match status" value="1"/>
</dbReference>
<evidence type="ECO:0000259" key="4">
    <source>
        <dbReference type="Pfam" id="PF02737"/>
    </source>
</evidence>
<gene>
    <name evidence="5" type="ORF">ASZ90_019762</name>
</gene>
<dbReference type="GO" id="GO:0070403">
    <property type="term" value="F:NAD+ binding"/>
    <property type="evidence" value="ECO:0007669"/>
    <property type="project" value="InterPro"/>
</dbReference>
<dbReference type="Gene3D" id="1.10.1040.10">
    <property type="entry name" value="N-(1-d-carboxylethyl)-l-norvaline Dehydrogenase, domain 2"/>
    <property type="match status" value="1"/>
</dbReference>
<dbReference type="PANTHER" id="PTHR48075:SF5">
    <property type="entry name" value="3-HYDROXYBUTYRYL-COA DEHYDROGENASE"/>
    <property type="match status" value="1"/>
</dbReference>
<feature type="domain" description="3-hydroxyacyl-CoA dehydrogenase NAD binding" evidence="4">
    <location>
        <begin position="2"/>
        <end position="180"/>
    </location>
</feature>
<name>A0A0W8E2Z7_9ZZZZ</name>
<dbReference type="InterPro" id="IPR008927">
    <property type="entry name" value="6-PGluconate_DH-like_C_sf"/>
</dbReference>
<organism evidence="5">
    <name type="scientific">hydrocarbon metagenome</name>
    <dbReference type="NCBI Taxonomy" id="938273"/>
    <lineage>
        <taxon>unclassified sequences</taxon>
        <taxon>metagenomes</taxon>
        <taxon>ecological metagenomes</taxon>
    </lineage>
</organism>
<dbReference type="InterPro" id="IPR006180">
    <property type="entry name" value="3-OHacyl-CoA_DH_CS"/>
</dbReference>
<evidence type="ECO:0000256" key="1">
    <source>
        <dbReference type="ARBA" id="ARBA00009463"/>
    </source>
</evidence>
<comment type="caution">
    <text evidence="5">The sequence shown here is derived from an EMBL/GenBank/DDBJ whole genome shotgun (WGS) entry which is preliminary data.</text>
</comment>
<dbReference type="EC" id="1.1.1.157" evidence="5"/>
<dbReference type="PROSITE" id="PS00067">
    <property type="entry name" value="3HCDH"/>
    <property type="match status" value="1"/>
</dbReference>
<dbReference type="EMBL" id="LNQE01001906">
    <property type="protein sequence ID" value="KUG02857.1"/>
    <property type="molecule type" value="Genomic_DNA"/>
</dbReference>
<proteinExistence type="inferred from homology"/>
<dbReference type="SUPFAM" id="SSF51735">
    <property type="entry name" value="NAD(P)-binding Rossmann-fold domains"/>
    <property type="match status" value="1"/>
</dbReference>
<accession>A0A0W8E2Z7</accession>
<dbReference type="SUPFAM" id="SSF48179">
    <property type="entry name" value="6-phosphogluconate dehydrogenase C-terminal domain-like"/>
    <property type="match status" value="1"/>
</dbReference>
<evidence type="ECO:0000259" key="3">
    <source>
        <dbReference type="Pfam" id="PF00725"/>
    </source>
</evidence>
<dbReference type="GO" id="GO:0006635">
    <property type="term" value="P:fatty acid beta-oxidation"/>
    <property type="evidence" value="ECO:0007669"/>
    <property type="project" value="TreeGrafter"/>
</dbReference>
<evidence type="ECO:0000256" key="2">
    <source>
        <dbReference type="ARBA" id="ARBA00023002"/>
    </source>
</evidence>
<dbReference type="GO" id="GO:0008691">
    <property type="term" value="F:3-hydroxybutyryl-CoA dehydrogenase activity"/>
    <property type="evidence" value="ECO:0007669"/>
    <property type="project" value="UniProtKB-EC"/>
</dbReference>
<dbReference type="Gene3D" id="3.40.50.720">
    <property type="entry name" value="NAD(P)-binding Rossmann-like Domain"/>
    <property type="match status" value="1"/>
</dbReference>
<feature type="domain" description="3-hydroxyacyl-CoA dehydrogenase C-terminal" evidence="3">
    <location>
        <begin position="183"/>
        <end position="279"/>
    </location>
</feature>
<protein>
    <submittedName>
        <fullName evidence="5">3-hydroxybutyryl-coa dehydrogenase</fullName>
        <ecNumber evidence="5">1.1.1.157</ecNumber>
    </submittedName>
</protein>
<dbReference type="PIRSF" id="PIRSF000105">
    <property type="entry name" value="HCDH"/>
    <property type="match status" value="1"/>
</dbReference>
<dbReference type="AlphaFoldDB" id="A0A0W8E2Z7"/>
<keyword evidence="2 5" id="KW-0560">Oxidoreductase</keyword>
<dbReference type="NCBIfam" id="NF004474">
    <property type="entry name" value="PRK05808.1"/>
    <property type="match status" value="1"/>
</dbReference>
<evidence type="ECO:0000313" key="5">
    <source>
        <dbReference type="EMBL" id="KUG02857.1"/>
    </source>
</evidence>